<keyword evidence="7" id="KW-1185">Reference proteome</keyword>
<comment type="cofactor">
    <cofactor evidence="1">
        <name>pyridoxal 5'-phosphate</name>
        <dbReference type="ChEBI" id="CHEBI:597326"/>
    </cofactor>
</comment>
<dbReference type="GO" id="GO:0005829">
    <property type="term" value="C:cytosol"/>
    <property type="evidence" value="ECO:0007669"/>
    <property type="project" value="TreeGrafter"/>
</dbReference>
<gene>
    <name evidence="6" type="primary">avtA</name>
    <name evidence="6" type="ORF">OO7_02881</name>
</gene>
<dbReference type="PANTHER" id="PTHR42790">
    <property type="entry name" value="AMINOTRANSFERASE"/>
    <property type="match status" value="1"/>
</dbReference>
<dbReference type="InterPro" id="IPR015421">
    <property type="entry name" value="PyrdxlP-dep_Trfase_major"/>
</dbReference>
<dbReference type="InterPro" id="IPR015424">
    <property type="entry name" value="PyrdxlP-dep_Trfase"/>
</dbReference>
<keyword evidence="4" id="KW-0663">Pyridoxal phosphate</keyword>
<dbReference type="AlphaFoldDB" id="K8WU92"/>
<evidence type="ECO:0000256" key="3">
    <source>
        <dbReference type="ARBA" id="ARBA00022679"/>
    </source>
</evidence>
<evidence type="ECO:0000313" key="7">
    <source>
        <dbReference type="Proteomes" id="UP000010290"/>
    </source>
</evidence>
<dbReference type="Pfam" id="PF00155">
    <property type="entry name" value="Aminotran_1_2"/>
    <property type="match status" value="1"/>
</dbReference>
<dbReference type="Gene3D" id="3.40.640.10">
    <property type="entry name" value="Type I PLP-dependent aspartate aminotransferase-like (Major domain)"/>
    <property type="match status" value="1"/>
</dbReference>
<dbReference type="NCBIfam" id="NF006967">
    <property type="entry name" value="PRK09440.1-5"/>
    <property type="match status" value="1"/>
</dbReference>
<evidence type="ECO:0000256" key="4">
    <source>
        <dbReference type="ARBA" id="ARBA00022898"/>
    </source>
</evidence>
<reference evidence="6 7" key="1">
    <citation type="journal article" date="2012" name="BMC Genomics">
        <title>Comparative genomics of bacteria in the genus Providencia isolated from wild Drosophila melanogaster.</title>
        <authorList>
            <person name="Galac M.R."/>
            <person name="Lazzaro B.P."/>
        </authorList>
    </citation>
    <scope>NUCLEOTIDE SEQUENCE [LARGE SCALE GENOMIC DNA]</scope>
    <source>
        <strain evidence="6 7">DSM 19967</strain>
    </source>
</reference>
<evidence type="ECO:0000256" key="1">
    <source>
        <dbReference type="ARBA" id="ARBA00001933"/>
    </source>
</evidence>
<dbReference type="CDD" id="cd00609">
    <property type="entry name" value="AAT_like"/>
    <property type="match status" value="1"/>
</dbReference>
<dbReference type="GO" id="GO:0009042">
    <property type="term" value="F:valine-pyruvate transaminase activity"/>
    <property type="evidence" value="ECO:0007669"/>
    <property type="project" value="UniProtKB-EC"/>
</dbReference>
<keyword evidence="2 6" id="KW-0032">Aminotransferase</keyword>
<evidence type="ECO:0000313" key="6">
    <source>
        <dbReference type="EMBL" id="EKT60997.1"/>
    </source>
</evidence>
<proteinExistence type="predicted"/>
<dbReference type="RefSeq" id="WP_008914455.1">
    <property type="nucleotide sequence ID" value="NZ_CM001773.1"/>
</dbReference>
<evidence type="ECO:0000259" key="5">
    <source>
        <dbReference type="Pfam" id="PF00155"/>
    </source>
</evidence>
<accession>K8WU92</accession>
<evidence type="ECO:0000256" key="2">
    <source>
        <dbReference type="ARBA" id="ARBA00022576"/>
    </source>
</evidence>
<dbReference type="HOGENOM" id="CLU_053657_0_0_6"/>
<dbReference type="GO" id="GO:0030170">
    <property type="term" value="F:pyridoxal phosphate binding"/>
    <property type="evidence" value="ECO:0007669"/>
    <property type="project" value="InterPro"/>
</dbReference>
<dbReference type="PATRIC" id="fig|1141660.3.peg.583"/>
<dbReference type="EMBL" id="AKKN01000003">
    <property type="protein sequence ID" value="EKT60997.1"/>
    <property type="molecule type" value="Genomic_DNA"/>
</dbReference>
<dbReference type="InterPro" id="IPR004839">
    <property type="entry name" value="Aminotransferase_I/II_large"/>
</dbReference>
<dbReference type="NCBIfam" id="NF006966">
    <property type="entry name" value="PRK09440.1-4"/>
    <property type="match status" value="1"/>
</dbReference>
<dbReference type="GO" id="GO:1901605">
    <property type="term" value="P:alpha-amino acid metabolic process"/>
    <property type="evidence" value="ECO:0007669"/>
    <property type="project" value="TreeGrafter"/>
</dbReference>
<protein>
    <submittedName>
        <fullName evidence="6">Valine--pyruvate transaminase</fullName>
        <ecNumber evidence="6">2.6.1.66</ecNumber>
    </submittedName>
</protein>
<organism evidence="6 7">
    <name type="scientific">Providencia sneebia DSM 19967</name>
    <dbReference type="NCBI Taxonomy" id="1141660"/>
    <lineage>
        <taxon>Bacteria</taxon>
        <taxon>Pseudomonadati</taxon>
        <taxon>Pseudomonadota</taxon>
        <taxon>Gammaproteobacteria</taxon>
        <taxon>Enterobacterales</taxon>
        <taxon>Morganellaceae</taxon>
        <taxon>Providencia</taxon>
    </lineage>
</organism>
<keyword evidence="6" id="KW-0670">Pyruvate</keyword>
<dbReference type="Proteomes" id="UP000010290">
    <property type="component" value="Chromosome"/>
</dbReference>
<comment type="caution">
    <text evidence="6">The sequence shown here is derived from an EMBL/GenBank/DDBJ whole genome shotgun (WGS) entry which is preliminary data.</text>
</comment>
<sequence>MIFSKFGNKFAKNSGISLLMKDLNEGIRTPGAIMLGGGNPAHIPEMDNYFQTLLAEMCSNGKLTDTLCNYDGPQGKDAMLKALAATLKEKLGWNISAKNIALANGSQSAFFYLFNLLAGRFEDGITRKVLFPLAPEYVGYADSGLDDDLFVANKPQIEFLPDGQFKYHVNFNTLEVTDDIGVICVSRPTNPTGNVITDEEVQHLDQLAKQHNIPLLIDNAYGVPFPGIIFSEATPFWNENVILCMSLSKLGLPGTRCGIIIANEEIIEAVSNMNGIISLAPGGIGPALALEMLQRDDLFTLSQNVIGPFYKQRVEEVIQIIRRYIPENRCLIHKPEGAIFLWLWFKDLPITSLELYQRLKKRGVLMVPGHYFFPGIEEDWPHAHQCMRMNYVPEPEKIEQGIAILAQELELAYQTVECQ</sequence>
<feature type="domain" description="Aminotransferase class I/classII large" evidence="5">
    <location>
        <begin position="165"/>
        <end position="400"/>
    </location>
</feature>
<dbReference type="InterPro" id="IPR050859">
    <property type="entry name" value="Class-I_PLP-dep_aminotransf"/>
</dbReference>
<dbReference type="OrthoDB" id="5889947at2"/>
<dbReference type="PANTHER" id="PTHR42790:SF4">
    <property type="entry name" value="VALINE--PYRUVATE AMINOTRANSFERASE"/>
    <property type="match status" value="1"/>
</dbReference>
<dbReference type="FunFam" id="3.40.640.10:FF:000045">
    <property type="entry name" value="Valine--pyruvate aminotransferase"/>
    <property type="match status" value="1"/>
</dbReference>
<dbReference type="SUPFAM" id="SSF53383">
    <property type="entry name" value="PLP-dependent transferases"/>
    <property type="match status" value="1"/>
</dbReference>
<keyword evidence="3 6" id="KW-0808">Transferase</keyword>
<name>K8WU92_9GAMM</name>
<dbReference type="EC" id="2.6.1.66" evidence="6"/>
<dbReference type="NCBIfam" id="NF006964">
    <property type="entry name" value="PRK09440.1-2"/>
    <property type="match status" value="1"/>
</dbReference>